<comment type="caution">
    <text evidence="1">The sequence shown here is derived from an EMBL/GenBank/DDBJ whole genome shotgun (WGS) entry which is preliminary data.</text>
</comment>
<dbReference type="AlphaFoldDB" id="A0AAV0B7W5"/>
<dbReference type="EMBL" id="CALTRL010003851">
    <property type="protein sequence ID" value="CAH7682092.1"/>
    <property type="molecule type" value="Genomic_DNA"/>
</dbReference>
<proteinExistence type="predicted"/>
<evidence type="ECO:0000313" key="2">
    <source>
        <dbReference type="Proteomes" id="UP001153365"/>
    </source>
</evidence>
<reference evidence="1" key="1">
    <citation type="submission" date="2022-06" db="EMBL/GenBank/DDBJ databases">
        <authorList>
            <consortium name="SYNGENTA / RWTH Aachen University"/>
        </authorList>
    </citation>
    <scope>NUCLEOTIDE SEQUENCE</scope>
</reference>
<evidence type="ECO:0000313" key="1">
    <source>
        <dbReference type="EMBL" id="CAH7682092.1"/>
    </source>
</evidence>
<organism evidence="1 2">
    <name type="scientific">Phakopsora pachyrhizi</name>
    <name type="common">Asian soybean rust disease fungus</name>
    <dbReference type="NCBI Taxonomy" id="170000"/>
    <lineage>
        <taxon>Eukaryota</taxon>
        <taxon>Fungi</taxon>
        <taxon>Dikarya</taxon>
        <taxon>Basidiomycota</taxon>
        <taxon>Pucciniomycotina</taxon>
        <taxon>Pucciniomycetes</taxon>
        <taxon>Pucciniales</taxon>
        <taxon>Phakopsoraceae</taxon>
        <taxon>Phakopsora</taxon>
    </lineage>
</organism>
<gene>
    <name evidence="1" type="ORF">PPACK8108_LOCUS14800</name>
</gene>
<protein>
    <submittedName>
        <fullName evidence="1">Uncharacterized protein</fullName>
    </submittedName>
</protein>
<sequence length="100" mass="10943">MTVLIDGKLEDPLIKDKKVSLLGGVICGQKISMGSVKSEQLRRIGSGLVTNSFGESNLERKGGVRDEDDLLDDKTDGDLRYLKLSTDMNKGGRIWSTDTN</sequence>
<keyword evidence="2" id="KW-1185">Reference proteome</keyword>
<dbReference type="Proteomes" id="UP001153365">
    <property type="component" value="Unassembled WGS sequence"/>
</dbReference>
<name>A0AAV0B7W5_PHAPC</name>
<accession>A0AAV0B7W5</accession>